<gene>
    <name evidence="4" type="ORF">BDQ12DRAFT_656863</name>
</gene>
<feature type="compositionally biased region" description="Polar residues" evidence="1">
    <location>
        <begin position="274"/>
        <end position="289"/>
    </location>
</feature>
<evidence type="ECO:0000313" key="4">
    <source>
        <dbReference type="EMBL" id="TFK34466.1"/>
    </source>
</evidence>
<name>A0A5C3LR43_9AGAR</name>
<feature type="transmembrane region" description="Helical" evidence="2">
    <location>
        <begin position="12"/>
        <end position="33"/>
    </location>
</feature>
<feature type="region of interest" description="Disordered" evidence="1">
    <location>
        <begin position="274"/>
        <end position="297"/>
    </location>
</feature>
<feature type="transmembrane region" description="Helical" evidence="2">
    <location>
        <begin position="116"/>
        <end position="142"/>
    </location>
</feature>
<evidence type="ECO:0000256" key="1">
    <source>
        <dbReference type="SAM" id="MobiDB-lite"/>
    </source>
</evidence>
<evidence type="ECO:0000313" key="5">
    <source>
        <dbReference type="Proteomes" id="UP000308652"/>
    </source>
</evidence>
<feature type="transmembrane region" description="Helical" evidence="2">
    <location>
        <begin position="198"/>
        <end position="218"/>
    </location>
</feature>
<keyword evidence="5" id="KW-1185">Reference proteome</keyword>
<dbReference type="Proteomes" id="UP000308652">
    <property type="component" value="Unassembled WGS sequence"/>
</dbReference>
<dbReference type="PANTHER" id="PTHR40465:SF1">
    <property type="entry name" value="DUF6534 DOMAIN-CONTAINING PROTEIN"/>
    <property type="match status" value="1"/>
</dbReference>
<accession>A0A5C3LR43</accession>
<keyword evidence="2" id="KW-0812">Transmembrane</keyword>
<evidence type="ECO:0000256" key="2">
    <source>
        <dbReference type="SAM" id="Phobius"/>
    </source>
</evidence>
<keyword evidence="2" id="KW-0472">Membrane</keyword>
<dbReference type="AlphaFoldDB" id="A0A5C3LR43"/>
<keyword evidence="2" id="KW-1133">Transmembrane helix</keyword>
<dbReference type="EMBL" id="ML213631">
    <property type="protein sequence ID" value="TFK34466.1"/>
    <property type="molecule type" value="Genomic_DNA"/>
</dbReference>
<dbReference type="Pfam" id="PF20152">
    <property type="entry name" value="DUF6534"/>
    <property type="match status" value="1"/>
</dbReference>
<proteinExistence type="predicted"/>
<dbReference type="InterPro" id="IPR045339">
    <property type="entry name" value="DUF6534"/>
</dbReference>
<feature type="domain" description="DUF6534" evidence="3">
    <location>
        <begin position="164"/>
        <end position="248"/>
    </location>
</feature>
<dbReference type="PANTHER" id="PTHR40465">
    <property type="entry name" value="CHROMOSOME 1, WHOLE GENOME SHOTGUN SEQUENCE"/>
    <property type="match status" value="1"/>
</dbReference>
<feature type="transmembrane region" description="Helical" evidence="2">
    <location>
        <begin position="86"/>
        <end position="104"/>
    </location>
</feature>
<feature type="transmembrane region" description="Helical" evidence="2">
    <location>
        <begin position="45"/>
        <end position="66"/>
    </location>
</feature>
<sequence length="324" mass="36130">MGQYDKTLGVLLVGIFVNTYLYGLVTFQFASYYGKKFNDPLWIKASVVALFVIDTFHSASVVYMAWEYCVTNFTNPAILGVALWPYTFTPIGTAMAALITHLFLGLRIYRMMKNKYVSGILLVLALASFATGVACGTKAWIIKDASKLGVLTTLVTCWLALQSIIDIMIASLITFILVKARTGYRQTNTVINRLIRGAIQTGFFAAVFALGDLFSFAISPNTNFYGMFAIPIGRIYTNTLMDTLNMREELKDILAETVELAVSKDTWDNRRSQNANLRFDESQTTNTDSSNDRDLDRKAAHTKSTFSDVVFAQTTRLSNEESNV</sequence>
<dbReference type="STRING" id="68775.A0A5C3LR43"/>
<feature type="transmembrane region" description="Helical" evidence="2">
    <location>
        <begin position="148"/>
        <end position="178"/>
    </location>
</feature>
<reference evidence="4 5" key="1">
    <citation type="journal article" date="2019" name="Nat. Ecol. Evol.">
        <title>Megaphylogeny resolves global patterns of mushroom evolution.</title>
        <authorList>
            <person name="Varga T."/>
            <person name="Krizsan K."/>
            <person name="Foldi C."/>
            <person name="Dima B."/>
            <person name="Sanchez-Garcia M."/>
            <person name="Sanchez-Ramirez S."/>
            <person name="Szollosi G.J."/>
            <person name="Szarkandi J.G."/>
            <person name="Papp V."/>
            <person name="Albert L."/>
            <person name="Andreopoulos W."/>
            <person name="Angelini C."/>
            <person name="Antonin V."/>
            <person name="Barry K.W."/>
            <person name="Bougher N.L."/>
            <person name="Buchanan P."/>
            <person name="Buyck B."/>
            <person name="Bense V."/>
            <person name="Catcheside P."/>
            <person name="Chovatia M."/>
            <person name="Cooper J."/>
            <person name="Damon W."/>
            <person name="Desjardin D."/>
            <person name="Finy P."/>
            <person name="Geml J."/>
            <person name="Haridas S."/>
            <person name="Hughes K."/>
            <person name="Justo A."/>
            <person name="Karasinski D."/>
            <person name="Kautmanova I."/>
            <person name="Kiss B."/>
            <person name="Kocsube S."/>
            <person name="Kotiranta H."/>
            <person name="LaButti K.M."/>
            <person name="Lechner B.E."/>
            <person name="Liimatainen K."/>
            <person name="Lipzen A."/>
            <person name="Lukacs Z."/>
            <person name="Mihaltcheva S."/>
            <person name="Morgado L.N."/>
            <person name="Niskanen T."/>
            <person name="Noordeloos M.E."/>
            <person name="Ohm R.A."/>
            <person name="Ortiz-Santana B."/>
            <person name="Ovrebo C."/>
            <person name="Racz N."/>
            <person name="Riley R."/>
            <person name="Savchenko A."/>
            <person name="Shiryaev A."/>
            <person name="Soop K."/>
            <person name="Spirin V."/>
            <person name="Szebenyi C."/>
            <person name="Tomsovsky M."/>
            <person name="Tulloss R.E."/>
            <person name="Uehling J."/>
            <person name="Grigoriev I.V."/>
            <person name="Vagvolgyi C."/>
            <person name="Papp T."/>
            <person name="Martin F.M."/>
            <person name="Miettinen O."/>
            <person name="Hibbett D.S."/>
            <person name="Nagy L.G."/>
        </authorList>
    </citation>
    <scope>NUCLEOTIDE SEQUENCE [LARGE SCALE GENOMIC DNA]</scope>
    <source>
        <strain evidence="4 5">CBS 166.37</strain>
    </source>
</reference>
<evidence type="ECO:0000259" key="3">
    <source>
        <dbReference type="Pfam" id="PF20152"/>
    </source>
</evidence>
<dbReference type="OrthoDB" id="2562493at2759"/>
<organism evidence="4 5">
    <name type="scientific">Crucibulum laeve</name>
    <dbReference type="NCBI Taxonomy" id="68775"/>
    <lineage>
        <taxon>Eukaryota</taxon>
        <taxon>Fungi</taxon>
        <taxon>Dikarya</taxon>
        <taxon>Basidiomycota</taxon>
        <taxon>Agaricomycotina</taxon>
        <taxon>Agaricomycetes</taxon>
        <taxon>Agaricomycetidae</taxon>
        <taxon>Agaricales</taxon>
        <taxon>Agaricineae</taxon>
        <taxon>Nidulariaceae</taxon>
        <taxon>Crucibulum</taxon>
    </lineage>
</organism>
<protein>
    <recommendedName>
        <fullName evidence="3">DUF6534 domain-containing protein</fullName>
    </recommendedName>
</protein>